<feature type="domain" description="Alanine dehydrogenase/pyridine nucleotide transhydrogenase N-terminal" evidence="13">
    <location>
        <begin position="4"/>
        <end position="136"/>
    </location>
</feature>
<dbReference type="InterPro" id="IPR007698">
    <property type="entry name" value="AlaDH/PNT_NAD(H)-bd"/>
</dbReference>
<evidence type="ECO:0000256" key="3">
    <source>
        <dbReference type="ARBA" id="ARBA00012847"/>
    </source>
</evidence>
<evidence type="ECO:0000256" key="5">
    <source>
        <dbReference type="ARBA" id="ARBA00022605"/>
    </source>
</evidence>
<dbReference type="GO" id="GO:0019878">
    <property type="term" value="P:lysine biosynthetic process via aminoadipic acid"/>
    <property type="evidence" value="ECO:0007669"/>
    <property type="project" value="UniProtKB-UniPathway"/>
</dbReference>
<dbReference type="PANTHER" id="PTHR11133">
    <property type="entry name" value="SACCHAROPINE DEHYDROGENASE"/>
    <property type="match status" value="1"/>
</dbReference>
<dbReference type="Proteomes" id="UP000244527">
    <property type="component" value="Chromosome"/>
</dbReference>
<evidence type="ECO:0000256" key="8">
    <source>
        <dbReference type="ARBA" id="ARBA00033228"/>
    </source>
</evidence>
<keyword evidence="6" id="KW-0560">Oxidoreductase</keyword>
<evidence type="ECO:0000256" key="7">
    <source>
        <dbReference type="ARBA" id="ARBA00023157"/>
    </source>
</evidence>
<dbReference type="OrthoDB" id="1141481at2"/>
<keyword evidence="7" id="KW-1015">Disulfide bond</keyword>
<dbReference type="UniPathway" id="UPA00033">
    <property type="reaction ID" value="UER00034"/>
</dbReference>
<dbReference type="EMBL" id="CP020918">
    <property type="protein sequence ID" value="AWG23178.1"/>
    <property type="molecule type" value="Genomic_DNA"/>
</dbReference>
<keyword evidence="11" id="KW-0520">NAD</keyword>
<dbReference type="KEGG" id="ffa:FFWV33_17400"/>
<accession>A0A2S1LHJ7</accession>
<evidence type="ECO:0000256" key="2">
    <source>
        <dbReference type="ARBA" id="ARBA00011245"/>
    </source>
</evidence>
<dbReference type="GO" id="GO:0004754">
    <property type="term" value="F:saccharopine dehydrogenase (NAD+, L-lysine-forming) activity"/>
    <property type="evidence" value="ECO:0007669"/>
    <property type="project" value="UniProtKB-EC"/>
</dbReference>
<dbReference type="AlphaFoldDB" id="A0A2S1LHJ7"/>
<dbReference type="RefSeq" id="WP_108742082.1">
    <property type="nucleotide sequence ID" value="NZ_CP020918.1"/>
</dbReference>
<evidence type="ECO:0000256" key="10">
    <source>
        <dbReference type="PIRSR" id="PIRSR018250-1"/>
    </source>
</evidence>
<evidence type="ECO:0000259" key="12">
    <source>
        <dbReference type="SMART" id="SM01002"/>
    </source>
</evidence>
<evidence type="ECO:0000256" key="11">
    <source>
        <dbReference type="PIRSR" id="PIRSR018250-3"/>
    </source>
</evidence>
<gene>
    <name evidence="14" type="ORF">FFWV33_17400</name>
</gene>
<dbReference type="PANTHER" id="PTHR11133:SF22">
    <property type="entry name" value="ALPHA-AMINOADIPIC SEMIALDEHYDE SYNTHASE, MITOCHONDRIAL"/>
    <property type="match status" value="1"/>
</dbReference>
<reference evidence="14 15" key="1">
    <citation type="submission" date="2017-04" db="EMBL/GenBank/DDBJ databases">
        <title>Compelte genome sequence of WV33.</title>
        <authorList>
            <person name="Lee P.C."/>
        </authorList>
    </citation>
    <scope>NUCLEOTIDE SEQUENCE [LARGE SCALE GENOMIC DNA]</scope>
    <source>
        <strain evidence="14 15">WV33</strain>
    </source>
</reference>
<dbReference type="InterPro" id="IPR027281">
    <property type="entry name" value="Lys1"/>
</dbReference>
<feature type="active site" description="Proton donor" evidence="10">
    <location>
        <position position="90"/>
    </location>
</feature>
<evidence type="ECO:0000256" key="9">
    <source>
        <dbReference type="ARBA" id="ARBA00047860"/>
    </source>
</evidence>
<evidence type="ECO:0000313" key="14">
    <source>
        <dbReference type="EMBL" id="AWG23178.1"/>
    </source>
</evidence>
<dbReference type="PIRSF" id="PIRSF018250">
    <property type="entry name" value="Saccharopine_DH_Lys"/>
    <property type="match status" value="1"/>
</dbReference>
<dbReference type="SUPFAM" id="SSF52283">
    <property type="entry name" value="Formate/glycerate dehydrogenase catalytic domain-like"/>
    <property type="match status" value="1"/>
</dbReference>
<protein>
    <recommendedName>
        <fullName evidence="4">Saccharopine dehydrogenase [NAD(+), L-lysine-forming]</fullName>
        <ecNumber evidence="3">1.5.1.7</ecNumber>
    </recommendedName>
    <alternativeName>
        <fullName evidence="8">Lysine--2-oxoglutarate reductase</fullName>
    </alternativeName>
</protein>
<dbReference type="Gene3D" id="3.40.50.720">
    <property type="entry name" value="NAD(P)-binding Rossmann-like Domain"/>
    <property type="match status" value="2"/>
</dbReference>
<evidence type="ECO:0000256" key="4">
    <source>
        <dbReference type="ARBA" id="ARBA00021221"/>
    </source>
</evidence>
<evidence type="ECO:0000259" key="13">
    <source>
        <dbReference type="SMART" id="SM01003"/>
    </source>
</evidence>
<dbReference type="InterPro" id="IPR051168">
    <property type="entry name" value="AASS"/>
</dbReference>
<evidence type="ECO:0000313" key="15">
    <source>
        <dbReference type="Proteomes" id="UP000244527"/>
    </source>
</evidence>
<feature type="active site" description="Proton acceptor" evidence="10">
    <location>
        <position position="72"/>
    </location>
</feature>
<feature type="binding site" evidence="11">
    <location>
        <position position="226"/>
    </location>
    <ligand>
        <name>NAD(+)</name>
        <dbReference type="ChEBI" id="CHEBI:57540"/>
    </ligand>
</feature>
<comment type="pathway">
    <text evidence="1">Amino-acid biosynthesis; L-lysine biosynthesis via AAA pathway; L-lysine from L-alpha-aminoadipate (fungal route): step 3/3.</text>
</comment>
<keyword evidence="5" id="KW-0028">Amino-acid biosynthesis</keyword>
<comment type="subunit">
    <text evidence="2">Monomer.</text>
</comment>
<comment type="catalytic activity">
    <reaction evidence="9">
        <text>L-saccharopine + NAD(+) + H2O = L-lysine + 2-oxoglutarate + NADH + H(+)</text>
        <dbReference type="Rhea" id="RHEA:12440"/>
        <dbReference type="ChEBI" id="CHEBI:15377"/>
        <dbReference type="ChEBI" id="CHEBI:15378"/>
        <dbReference type="ChEBI" id="CHEBI:16810"/>
        <dbReference type="ChEBI" id="CHEBI:32551"/>
        <dbReference type="ChEBI" id="CHEBI:57540"/>
        <dbReference type="ChEBI" id="CHEBI:57945"/>
        <dbReference type="ChEBI" id="CHEBI:57951"/>
        <dbReference type="EC" id="1.5.1.7"/>
    </reaction>
</comment>
<dbReference type="CDD" id="cd05199">
    <property type="entry name" value="SDH_like"/>
    <property type="match status" value="1"/>
</dbReference>
<dbReference type="SMART" id="SM01002">
    <property type="entry name" value="AlaDh_PNT_C"/>
    <property type="match status" value="1"/>
</dbReference>
<evidence type="ECO:0000256" key="6">
    <source>
        <dbReference type="ARBA" id="ARBA00023002"/>
    </source>
</evidence>
<sequence length="398" mass="45165">MKFGILKERKNPPDRRVIFSPDALAQLKLAYPNFSVVVESSKDRVFTDEEYQFAGIEVVDNLSDCDTLIGVKEIPADDLMAYKSYIFFSHTIKKQAHNREMLQSIIRKNINLFDFETMVDANNRRLIGFGQYAGYVGIYNSFRAFGQKFELFKLPKASTLSGKEELIRHLKRLVLPPLKIVITGKGKVSNGIKEILEEIKIKEVAPDHFLTKKYAQSVFTQLAVSDYYKHKEGNAFDFLDFKENPSAHESDFEKYSQVAEMYVSGHFHAPGSPEILSREMLQSKNSNIKVIGDISCDIDGPIASTIRSSTVDEPFYGYLPSENKEVDVFHPAAIVVMAVSNLPSELPRDASVGFGEMFIQHIMPAFFNEDKDGILECAQITQKGKLMPRFTFLEEYSK</sequence>
<keyword evidence="15" id="KW-1185">Reference proteome</keyword>
<dbReference type="Pfam" id="PF05222">
    <property type="entry name" value="AlaDh_PNT_N"/>
    <property type="match status" value="1"/>
</dbReference>
<name>A0A2S1LHJ7_9FLAO</name>
<dbReference type="SMART" id="SM01003">
    <property type="entry name" value="AlaDh_PNT_N"/>
    <property type="match status" value="1"/>
</dbReference>
<proteinExistence type="predicted"/>
<evidence type="ECO:0000256" key="1">
    <source>
        <dbReference type="ARBA" id="ARBA00004884"/>
    </source>
</evidence>
<feature type="binding site" evidence="11">
    <location>
        <position position="124"/>
    </location>
    <ligand>
        <name>NAD(+)</name>
        <dbReference type="ChEBI" id="CHEBI:57540"/>
    </ligand>
</feature>
<organism evidence="14 15">
    <name type="scientific">Flavobacterium faecale</name>
    <dbReference type="NCBI Taxonomy" id="1355330"/>
    <lineage>
        <taxon>Bacteria</taxon>
        <taxon>Pseudomonadati</taxon>
        <taxon>Bacteroidota</taxon>
        <taxon>Flavobacteriia</taxon>
        <taxon>Flavobacteriales</taxon>
        <taxon>Flavobacteriaceae</taxon>
        <taxon>Flavobacterium</taxon>
    </lineage>
</organism>
<dbReference type="EC" id="1.5.1.7" evidence="3"/>
<dbReference type="InterPro" id="IPR007886">
    <property type="entry name" value="AlaDH/PNT_N"/>
</dbReference>
<feature type="domain" description="Alanine dehydrogenase/pyridine nucleotide transhydrogenase NAD(H)-binding" evidence="12">
    <location>
        <begin position="163"/>
        <end position="338"/>
    </location>
</feature>